<dbReference type="AlphaFoldDB" id="B3PLU3"/>
<feature type="domain" description="Thioredoxin" evidence="7">
    <location>
        <begin position="1"/>
        <end position="99"/>
    </location>
</feature>
<dbReference type="STRING" id="243272.MARTH_orf029"/>
<dbReference type="CDD" id="cd02947">
    <property type="entry name" value="TRX_family"/>
    <property type="match status" value="1"/>
</dbReference>
<evidence type="ECO:0000256" key="4">
    <source>
        <dbReference type="ARBA" id="ARBA00023157"/>
    </source>
</evidence>
<dbReference type="Proteomes" id="UP000008812">
    <property type="component" value="Chromosome"/>
</dbReference>
<gene>
    <name evidence="8" type="primary">trxA1</name>
    <name evidence="8" type="ordered locus">MARTH_orf029</name>
</gene>
<dbReference type="PANTHER" id="PTHR45663">
    <property type="entry name" value="GEO12009P1"/>
    <property type="match status" value="1"/>
</dbReference>
<sequence>MITKTTKADLENRHLTGKAILAFRAKWCPPCQMMGPELEKLALENPDINVFDFDIDEEVVFAREMGVSSIPSLFIYQDGVQINNTVGYIPATSLVKLFK</sequence>
<dbReference type="HOGENOM" id="CLU_090389_10_4_14"/>
<evidence type="ECO:0000256" key="2">
    <source>
        <dbReference type="ARBA" id="ARBA00022448"/>
    </source>
</evidence>
<dbReference type="eggNOG" id="COG3118">
    <property type="taxonomic scope" value="Bacteria"/>
</dbReference>
<evidence type="ECO:0000256" key="3">
    <source>
        <dbReference type="ARBA" id="ARBA00022982"/>
    </source>
</evidence>
<keyword evidence="3" id="KW-0249">Electron transport</keyword>
<organism evidence="8 9">
    <name type="scientific">Metamycoplasma arthritidis (strain 158L3-1)</name>
    <name type="common">Mycoplasma arthritidis</name>
    <dbReference type="NCBI Taxonomy" id="243272"/>
    <lineage>
        <taxon>Bacteria</taxon>
        <taxon>Bacillati</taxon>
        <taxon>Mycoplasmatota</taxon>
        <taxon>Mycoplasmoidales</taxon>
        <taxon>Metamycoplasmataceae</taxon>
        <taxon>Metamycoplasma</taxon>
    </lineage>
</organism>
<dbReference type="Pfam" id="PF00085">
    <property type="entry name" value="Thioredoxin"/>
    <property type="match status" value="1"/>
</dbReference>
<evidence type="ECO:0000256" key="1">
    <source>
        <dbReference type="ARBA" id="ARBA00008987"/>
    </source>
</evidence>
<accession>B3PLU3</accession>
<proteinExistence type="inferred from homology"/>
<reference evidence="8 9" key="1">
    <citation type="journal article" date="2008" name="Infect. Immun.">
        <title>Genome of Mycoplasma arthritidis.</title>
        <authorList>
            <person name="Dybvig K."/>
            <person name="Zuhua C."/>
            <person name="Lao P."/>
            <person name="Jordan D.S."/>
            <person name="French C.T."/>
            <person name="Tu A.H."/>
            <person name="Loraine A.E."/>
        </authorList>
    </citation>
    <scope>NUCLEOTIDE SEQUENCE [LARGE SCALE GENOMIC DNA]</scope>
    <source>
        <strain evidence="8 9">158L3-1</strain>
    </source>
</reference>
<evidence type="ECO:0000256" key="5">
    <source>
        <dbReference type="ARBA" id="ARBA00023284"/>
    </source>
</evidence>
<protein>
    <submittedName>
        <fullName evidence="8">Thioredoxin family member</fullName>
    </submittedName>
</protein>
<dbReference type="PANTHER" id="PTHR45663:SF11">
    <property type="entry name" value="GEO12009P1"/>
    <property type="match status" value="1"/>
</dbReference>
<evidence type="ECO:0000313" key="8">
    <source>
        <dbReference type="EMBL" id="ACF06995.1"/>
    </source>
</evidence>
<keyword evidence="4 6" id="KW-1015">Disulfide bond</keyword>
<dbReference type="InterPro" id="IPR005746">
    <property type="entry name" value="Thioredoxin"/>
</dbReference>
<dbReference type="EMBL" id="CP001047">
    <property type="protein sequence ID" value="ACF06995.1"/>
    <property type="molecule type" value="Genomic_DNA"/>
</dbReference>
<evidence type="ECO:0000259" key="7">
    <source>
        <dbReference type="PROSITE" id="PS51352"/>
    </source>
</evidence>
<dbReference type="SUPFAM" id="SSF52833">
    <property type="entry name" value="Thioredoxin-like"/>
    <property type="match status" value="1"/>
</dbReference>
<dbReference type="Gene3D" id="3.40.30.10">
    <property type="entry name" value="Glutaredoxin"/>
    <property type="match status" value="1"/>
</dbReference>
<comment type="similarity">
    <text evidence="1">Belongs to the thioredoxin family.</text>
</comment>
<dbReference type="GO" id="GO:0015035">
    <property type="term" value="F:protein-disulfide reductase activity"/>
    <property type="evidence" value="ECO:0007669"/>
    <property type="project" value="InterPro"/>
</dbReference>
<evidence type="ECO:0000256" key="6">
    <source>
        <dbReference type="PIRSR" id="PIRSR000077-4"/>
    </source>
</evidence>
<dbReference type="PROSITE" id="PS51352">
    <property type="entry name" value="THIOREDOXIN_2"/>
    <property type="match status" value="1"/>
</dbReference>
<dbReference type="GO" id="GO:0005737">
    <property type="term" value="C:cytoplasm"/>
    <property type="evidence" value="ECO:0007669"/>
    <property type="project" value="TreeGrafter"/>
</dbReference>
<evidence type="ECO:0000313" key="9">
    <source>
        <dbReference type="Proteomes" id="UP000008812"/>
    </source>
</evidence>
<keyword evidence="5 6" id="KW-0676">Redox-active center</keyword>
<dbReference type="RefSeq" id="WP_012497952.1">
    <property type="nucleotide sequence ID" value="NC_011025.1"/>
</dbReference>
<keyword evidence="9" id="KW-1185">Reference proteome</keyword>
<keyword evidence="2" id="KW-0813">Transport</keyword>
<dbReference type="InterPro" id="IPR013766">
    <property type="entry name" value="Thioredoxin_domain"/>
</dbReference>
<feature type="disulfide bond" description="Redox-active" evidence="6">
    <location>
        <begin position="28"/>
        <end position="31"/>
    </location>
</feature>
<name>B3PLU3_META1</name>
<dbReference type="PIRSF" id="PIRSF000077">
    <property type="entry name" value="Thioredoxin"/>
    <property type="match status" value="1"/>
</dbReference>
<dbReference type="KEGG" id="mat:MARTH_orf029"/>
<dbReference type="InterPro" id="IPR036249">
    <property type="entry name" value="Thioredoxin-like_sf"/>
</dbReference>